<evidence type="ECO:0000313" key="13">
    <source>
        <dbReference type="Proteomes" id="UP001567538"/>
    </source>
</evidence>
<feature type="region of interest" description="Disordered" evidence="8">
    <location>
        <begin position="1"/>
        <end position="23"/>
    </location>
</feature>
<comment type="similarity">
    <text evidence="2">Belongs to the plant ACBP60 protein family.</text>
</comment>
<feature type="domain" description="Calmodulin binding protein C-terminal" evidence="11">
    <location>
        <begin position="316"/>
        <end position="368"/>
    </location>
</feature>
<evidence type="ECO:0000256" key="8">
    <source>
        <dbReference type="SAM" id="MobiDB-lite"/>
    </source>
</evidence>
<dbReference type="Proteomes" id="UP001567538">
    <property type="component" value="Unassembled WGS sequence"/>
</dbReference>
<comment type="caution">
    <text evidence="12">The sequence shown here is derived from an EMBL/GenBank/DDBJ whole genome shotgun (WGS) entry which is preliminary data.</text>
</comment>
<keyword evidence="5" id="KW-0010">Activator</keyword>
<dbReference type="InterPro" id="IPR046830">
    <property type="entry name" value="Calmod_bind_M"/>
</dbReference>
<dbReference type="InterPro" id="IPR012416">
    <property type="entry name" value="CBP60"/>
</dbReference>
<sequence length="539" mass="61079">MVQKRQHRQGDEEASRLPNKRHHFTSTLLKGLNHGRTVQEHMSCLEPILRKMVQESVDQAFNRFMSVSYRPSYNQVECPVVTRSLQLQFHSSLPETLFTGNRLLSEDRSPIKVVLYDSASRQIMSWSPLSSAKVKIIVLDGDFTPDDREDWMKQEFDSKQVKNREGKRPLVAGEATVTLKDGVGYIGELSFTDNSKWSRTGKFRLGAKALPTCDDISIREAVSNAFRVKDHRGESYQKLYPPALGDEVWRLEKIAKDGKSHKKLEESGILTVRDFLMLCARDQSRVRAILKVSNKTWETIMRHASTCNLGEERSTYRTAQGVLFFDSIHRFVGVILDGQNYHPVNTLNGFQMRLVEDLKQQAYNNLDEWIPESVAGFPMLLGNTTPESFTNPNLDLHGIDMSGFLYEVGESSQCAQGFDATFRNSFAMSDPLTHGFCINGNERWGSEGEYVGMGLPTDDLPVDDAFQVESSPWQGNGLFLDPMNHGIGVISSDSSLLIPRSGSGSPKTRWCKVLAVVKWRILVRRNVAARKCKRFYNYM</sequence>
<dbReference type="Pfam" id="PF20451">
    <property type="entry name" value="Calmod_bind_M"/>
    <property type="match status" value="1"/>
</dbReference>
<organism evidence="12 13">
    <name type="scientific">Salvia divinorum</name>
    <name type="common">Maria pastora</name>
    <name type="synonym">Diviner's sage</name>
    <dbReference type="NCBI Taxonomy" id="28513"/>
    <lineage>
        <taxon>Eukaryota</taxon>
        <taxon>Viridiplantae</taxon>
        <taxon>Streptophyta</taxon>
        <taxon>Embryophyta</taxon>
        <taxon>Tracheophyta</taxon>
        <taxon>Spermatophyta</taxon>
        <taxon>Magnoliopsida</taxon>
        <taxon>eudicotyledons</taxon>
        <taxon>Gunneridae</taxon>
        <taxon>Pentapetalae</taxon>
        <taxon>asterids</taxon>
        <taxon>lamiids</taxon>
        <taxon>Lamiales</taxon>
        <taxon>Lamiaceae</taxon>
        <taxon>Nepetoideae</taxon>
        <taxon>Mentheae</taxon>
        <taxon>Salviinae</taxon>
        <taxon>Salvia</taxon>
        <taxon>Salvia subgen. Calosphace</taxon>
    </lineage>
</organism>
<keyword evidence="4" id="KW-0238">DNA-binding</keyword>
<accession>A0ABD1H2M9</accession>
<dbReference type="PANTHER" id="PTHR31713">
    <property type="entry name" value="OS02G0177800 PROTEIN"/>
    <property type="match status" value="1"/>
</dbReference>
<gene>
    <name evidence="12" type="ORF">AAHA92_17644</name>
</gene>
<evidence type="ECO:0000313" key="12">
    <source>
        <dbReference type="EMBL" id="KAL1549548.1"/>
    </source>
</evidence>
<evidence type="ECO:0000256" key="5">
    <source>
        <dbReference type="ARBA" id="ARBA00023159"/>
    </source>
</evidence>
<dbReference type="InterPro" id="IPR046829">
    <property type="entry name" value="Calmod_bind_C"/>
</dbReference>
<evidence type="ECO:0000256" key="2">
    <source>
        <dbReference type="ARBA" id="ARBA00007214"/>
    </source>
</evidence>
<reference evidence="12 13" key="1">
    <citation type="submission" date="2024-06" db="EMBL/GenBank/DDBJ databases">
        <title>A chromosome level genome sequence of Diviner's sage (Salvia divinorum).</title>
        <authorList>
            <person name="Ford S.A."/>
            <person name="Ro D.-K."/>
            <person name="Ness R.W."/>
            <person name="Phillips M.A."/>
        </authorList>
    </citation>
    <scope>NUCLEOTIDE SEQUENCE [LARGE SCALE GENOMIC DNA]</scope>
    <source>
        <strain evidence="12">SAF-2024a</strain>
        <tissue evidence="12">Leaf</tissue>
    </source>
</reference>
<proteinExistence type="inferred from homology"/>
<evidence type="ECO:0000259" key="11">
    <source>
        <dbReference type="Pfam" id="PF20452"/>
    </source>
</evidence>
<evidence type="ECO:0000256" key="1">
    <source>
        <dbReference type="ARBA" id="ARBA00004123"/>
    </source>
</evidence>
<dbReference type="Pfam" id="PF07887">
    <property type="entry name" value="Calmodulin_bind"/>
    <property type="match status" value="1"/>
</dbReference>
<dbReference type="GO" id="GO:0005634">
    <property type="term" value="C:nucleus"/>
    <property type="evidence" value="ECO:0007669"/>
    <property type="project" value="UniProtKB-SubCell"/>
</dbReference>
<comment type="subcellular location">
    <subcellularLocation>
        <location evidence="1">Nucleus</location>
    </subcellularLocation>
</comment>
<evidence type="ECO:0000256" key="6">
    <source>
        <dbReference type="ARBA" id="ARBA00023163"/>
    </source>
</evidence>
<evidence type="ECO:0000259" key="10">
    <source>
        <dbReference type="Pfam" id="PF20451"/>
    </source>
</evidence>
<dbReference type="AlphaFoldDB" id="A0ABD1H2M9"/>
<dbReference type="GO" id="GO:0003677">
    <property type="term" value="F:DNA binding"/>
    <property type="evidence" value="ECO:0007669"/>
    <property type="project" value="UniProtKB-KW"/>
</dbReference>
<evidence type="ECO:0000256" key="3">
    <source>
        <dbReference type="ARBA" id="ARBA00023015"/>
    </source>
</evidence>
<feature type="domain" description="Calmodulin binding protein central" evidence="10">
    <location>
        <begin position="244"/>
        <end position="307"/>
    </location>
</feature>
<evidence type="ECO:0000256" key="4">
    <source>
        <dbReference type="ARBA" id="ARBA00023125"/>
    </source>
</evidence>
<dbReference type="PANTHER" id="PTHR31713:SF43">
    <property type="entry name" value="CALMODULIN-BINDING PROTEIN 60 G"/>
    <property type="match status" value="1"/>
</dbReference>
<dbReference type="Pfam" id="PF20452">
    <property type="entry name" value="Calmod_bind_C"/>
    <property type="match status" value="1"/>
</dbReference>
<keyword evidence="3" id="KW-0805">Transcription regulation</keyword>
<keyword evidence="6" id="KW-0804">Transcription</keyword>
<feature type="domain" description="Calmodulin binding protein-like N-terminal" evidence="9">
    <location>
        <begin position="85"/>
        <end position="231"/>
    </location>
</feature>
<evidence type="ECO:0000259" key="9">
    <source>
        <dbReference type="Pfam" id="PF07887"/>
    </source>
</evidence>
<protein>
    <submittedName>
        <fullName evidence="12">Calmodulin-binding protein 60 B-like</fullName>
    </submittedName>
</protein>
<name>A0ABD1H2M9_SALDI</name>
<dbReference type="EMBL" id="JBEAFC010000007">
    <property type="protein sequence ID" value="KAL1549548.1"/>
    <property type="molecule type" value="Genomic_DNA"/>
</dbReference>
<evidence type="ECO:0000256" key="7">
    <source>
        <dbReference type="ARBA" id="ARBA00023242"/>
    </source>
</evidence>
<keyword evidence="7" id="KW-0539">Nucleus</keyword>
<dbReference type="InterPro" id="IPR046831">
    <property type="entry name" value="Calmodulin_bind_N"/>
</dbReference>
<keyword evidence="13" id="KW-1185">Reference proteome</keyword>